<accession>A0ACD3A9B3</accession>
<gene>
    <name evidence="1" type="ORF">BDN72DRAFT_863022</name>
</gene>
<protein>
    <submittedName>
        <fullName evidence="1">Uncharacterized protein</fullName>
    </submittedName>
</protein>
<sequence>MSPVSVRLRDVAGFSGLPWKCLPEEWDKGPDSVKESCIRLTSTTQKALLKSGDAIEVIPSDAAVFQGFFLTGEGINQNSSCRQTKALADPLLRYVLVDILLWLDSPSKTYSPHPKKQPFDLLAKVDRLGSLKNWGVLISSRRNDLLVEPGQQKPPGVTISRFYTAFLNGTRPEDAFRKLEEELAQDTSQLRRLAQENGWELNGSVIKKLAERIDTWQQALLLALLVSPICLLAPVDFSNARSIARWKSLKAFLSFGGSKPPSLQEAEYALYGALYQIVNGALAEDAVRDACVQLADVVNSLSPDDASWFLNCGKPENNTPLSPHPTESLTSLTPSPLPTPTSTLLRNPLGLLGSPPNSTNIGDVGGGNVGVGGGNVGGGSVGSGKEPEPVMEGGEEPEPHTGEDDKESESEEDGEEANQETRQPKRLRARTVTSPGAPPKVNVPVQPPRKKLKTVHNNSKDLRLVNQSTSSSNIQKPSASKVQRGNVKQNPWEYEARPTAARIYEAQYDCTQRKAPQGILSLSPTPQVKIIHSKIKFKLWAADGISIEYQPAAHSPPELSWQETILGQVVKGYGKEERPAFLSTDKTEKASSAMHIITREAFNKAVMNRDKDLQMQDLFKTKNIVILGSDRDFKELDTDIISAQFGGSLCLDTLRELHDLSVKTSNRSSERYRLGTFLDIAQDAGLPKEQRRLMNVLSIPLKWATADEPGLQTHEHARRTDLKDDDPLMKDQAGDLSGLFWGLVCTDGTFHMWHVDANGFATFIDVHSGYKLWIIAYPNNPAKLADPKFTAEFKVNRPAPEDWKVEAILLAAGDGLRMQPFLPHAVITPKAALCTGGHYISKCTLRRTVYGILQCFSTSSVTTNTEHTDTSTFLVGRITSVYHELFTTFYLSNPTRLSSDLQHLPNIQSFDGMIDLLMLLNLCELSNVLHFRTYRANVSALSPLQLDRMIEARRRARLLRNWLWRHFELRDKDKLVLNAQTLYWDLLAGQCRALVFHNHLVKKEMKGDALISGETLQNCIEHTFSGNNAFKDAWERNEACVNYGYQGPAFTVEKSLTDLVVDDTEEDGMTAMDRAWKQKV</sequence>
<proteinExistence type="predicted"/>
<organism evidence="1 2">
    <name type="scientific">Pluteus cervinus</name>
    <dbReference type="NCBI Taxonomy" id="181527"/>
    <lineage>
        <taxon>Eukaryota</taxon>
        <taxon>Fungi</taxon>
        <taxon>Dikarya</taxon>
        <taxon>Basidiomycota</taxon>
        <taxon>Agaricomycotina</taxon>
        <taxon>Agaricomycetes</taxon>
        <taxon>Agaricomycetidae</taxon>
        <taxon>Agaricales</taxon>
        <taxon>Pluteineae</taxon>
        <taxon>Pluteaceae</taxon>
        <taxon>Pluteus</taxon>
    </lineage>
</organism>
<dbReference type="Proteomes" id="UP000308600">
    <property type="component" value="Unassembled WGS sequence"/>
</dbReference>
<evidence type="ECO:0000313" key="1">
    <source>
        <dbReference type="EMBL" id="TFK62187.1"/>
    </source>
</evidence>
<evidence type="ECO:0000313" key="2">
    <source>
        <dbReference type="Proteomes" id="UP000308600"/>
    </source>
</evidence>
<reference evidence="1 2" key="1">
    <citation type="journal article" date="2019" name="Nat. Ecol. Evol.">
        <title>Megaphylogeny resolves global patterns of mushroom evolution.</title>
        <authorList>
            <person name="Varga T."/>
            <person name="Krizsan K."/>
            <person name="Foldi C."/>
            <person name="Dima B."/>
            <person name="Sanchez-Garcia M."/>
            <person name="Sanchez-Ramirez S."/>
            <person name="Szollosi G.J."/>
            <person name="Szarkandi J.G."/>
            <person name="Papp V."/>
            <person name="Albert L."/>
            <person name="Andreopoulos W."/>
            <person name="Angelini C."/>
            <person name="Antonin V."/>
            <person name="Barry K.W."/>
            <person name="Bougher N.L."/>
            <person name="Buchanan P."/>
            <person name="Buyck B."/>
            <person name="Bense V."/>
            <person name="Catcheside P."/>
            <person name="Chovatia M."/>
            <person name="Cooper J."/>
            <person name="Damon W."/>
            <person name="Desjardin D."/>
            <person name="Finy P."/>
            <person name="Geml J."/>
            <person name="Haridas S."/>
            <person name="Hughes K."/>
            <person name="Justo A."/>
            <person name="Karasinski D."/>
            <person name="Kautmanova I."/>
            <person name="Kiss B."/>
            <person name="Kocsube S."/>
            <person name="Kotiranta H."/>
            <person name="LaButti K.M."/>
            <person name="Lechner B.E."/>
            <person name="Liimatainen K."/>
            <person name="Lipzen A."/>
            <person name="Lukacs Z."/>
            <person name="Mihaltcheva S."/>
            <person name="Morgado L.N."/>
            <person name="Niskanen T."/>
            <person name="Noordeloos M.E."/>
            <person name="Ohm R.A."/>
            <person name="Ortiz-Santana B."/>
            <person name="Ovrebo C."/>
            <person name="Racz N."/>
            <person name="Riley R."/>
            <person name="Savchenko A."/>
            <person name="Shiryaev A."/>
            <person name="Soop K."/>
            <person name="Spirin V."/>
            <person name="Szebenyi C."/>
            <person name="Tomsovsky M."/>
            <person name="Tulloss R.E."/>
            <person name="Uehling J."/>
            <person name="Grigoriev I.V."/>
            <person name="Vagvolgyi C."/>
            <person name="Papp T."/>
            <person name="Martin F.M."/>
            <person name="Miettinen O."/>
            <person name="Hibbett D.S."/>
            <person name="Nagy L.G."/>
        </authorList>
    </citation>
    <scope>NUCLEOTIDE SEQUENCE [LARGE SCALE GENOMIC DNA]</scope>
    <source>
        <strain evidence="1 2">NL-1719</strain>
    </source>
</reference>
<name>A0ACD3A9B3_9AGAR</name>
<dbReference type="EMBL" id="ML208599">
    <property type="protein sequence ID" value="TFK62187.1"/>
    <property type="molecule type" value="Genomic_DNA"/>
</dbReference>
<keyword evidence="2" id="KW-1185">Reference proteome</keyword>